<keyword evidence="5" id="KW-1207">Sterol metabolism</keyword>
<dbReference type="GO" id="GO:0006084">
    <property type="term" value="P:acetyl-CoA metabolic process"/>
    <property type="evidence" value="ECO:0007669"/>
    <property type="project" value="InterPro"/>
</dbReference>
<gene>
    <name evidence="8" type="ORF">CAOG_001499</name>
</gene>
<dbReference type="GO" id="GO:0010142">
    <property type="term" value="P:farnesyl diphosphate biosynthetic process, mevalonate pathway"/>
    <property type="evidence" value="ECO:0007669"/>
    <property type="project" value="InterPro"/>
</dbReference>
<organism evidence="8 9">
    <name type="scientific">Capsaspora owczarzaki (strain ATCC 30864)</name>
    <dbReference type="NCBI Taxonomy" id="595528"/>
    <lineage>
        <taxon>Eukaryota</taxon>
        <taxon>Filasterea</taxon>
        <taxon>Capsaspora</taxon>
    </lineage>
</organism>
<dbReference type="NCBIfam" id="TIGR01833">
    <property type="entry name" value="HMG-CoA-S_euk"/>
    <property type="match status" value="1"/>
</dbReference>
<dbReference type="SUPFAM" id="SSF53901">
    <property type="entry name" value="Thiolase-like"/>
    <property type="match status" value="2"/>
</dbReference>
<dbReference type="Gene3D" id="3.40.47.10">
    <property type="match status" value="1"/>
</dbReference>
<dbReference type="PANTHER" id="PTHR43323:SF2">
    <property type="entry name" value="HYDROXYMETHYLGLUTARYL-COA SYNTHASE"/>
    <property type="match status" value="1"/>
</dbReference>
<dbReference type="Pfam" id="PF01154">
    <property type="entry name" value="HMG_CoA_synt_N"/>
    <property type="match status" value="1"/>
</dbReference>
<dbReference type="FunFam" id="3.40.47.10:FF:000008">
    <property type="entry name" value="3-hydroxy-3-methylglutaryl coenzyme A synthase"/>
    <property type="match status" value="1"/>
</dbReference>
<dbReference type="InterPro" id="IPR013528">
    <property type="entry name" value="HMG_CoA_synth_N"/>
</dbReference>
<keyword evidence="2 5" id="KW-0808">Transferase</keyword>
<feature type="binding site" evidence="4">
    <location>
        <position position="325"/>
    </location>
    <ligand>
        <name>CoA</name>
        <dbReference type="ChEBI" id="CHEBI:57287"/>
    </ligand>
</feature>
<dbReference type="RefSeq" id="XP_004364367.1">
    <property type="nucleotide sequence ID" value="XM_004364310.2"/>
</dbReference>
<evidence type="ECO:0000259" key="6">
    <source>
        <dbReference type="Pfam" id="PF01154"/>
    </source>
</evidence>
<dbReference type="GO" id="GO:0004421">
    <property type="term" value="F:hydroxymethylglutaryl-CoA synthase activity"/>
    <property type="evidence" value="ECO:0007669"/>
    <property type="project" value="UniProtKB-EC"/>
</dbReference>
<comment type="catalytic activity">
    <reaction evidence="5">
        <text>acetoacetyl-CoA + acetyl-CoA + H2O = (3S)-3-hydroxy-3-methylglutaryl-CoA + CoA + H(+)</text>
        <dbReference type="Rhea" id="RHEA:10188"/>
        <dbReference type="ChEBI" id="CHEBI:15377"/>
        <dbReference type="ChEBI" id="CHEBI:15378"/>
        <dbReference type="ChEBI" id="CHEBI:43074"/>
        <dbReference type="ChEBI" id="CHEBI:57286"/>
        <dbReference type="ChEBI" id="CHEBI:57287"/>
        <dbReference type="ChEBI" id="CHEBI:57288"/>
        <dbReference type="EC" id="2.3.3.10"/>
    </reaction>
</comment>
<feature type="active site" description="Acyl-thioester intermediate" evidence="3">
    <location>
        <position position="186"/>
    </location>
</feature>
<dbReference type="eggNOG" id="KOG1393">
    <property type="taxonomic scope" value="Eukaryota"/>
</dbReference>
<dbReference type="FunCoup" id="A0A0D2U4T8">
    <property type="interactions" value="216"/>
</dbReference>
<name>A0A0D2U4T8_CAPO3</name>
<dbReference type="OMA" id="DDAYNWI"/>
<dbReference type="PhylomeDB" id="A0A0D2U4T8"/>
<dbReference type="PANTHER" id="PTHR43323">
    <property type="entry name" value="3-HYDROXY-3-METHYLGLUTARYL COENZYME A SYNTHASE"/>
    <property type="match status" value="1"/>
</dbReference>
<evidence type="ECO:0000259" key="7">
    <source>
        <dbReference type="Pfam" id="PF08540"/>
    </source>
</evidence>
<keyword evidence="5" id="KW-0753">Steroid metabolism</keyword>
<dbReference type="STRING" id="595528.A0A0D2U4T8"/>
<dbReference type="AlphaFoldDB" id="A0A0D2U4T8"/>
<dbReference type="InterPro" id="IPR016039">
    <property type="entry name" value="Thiolase-like"/>
</dbReference>
<evidence type="ECO:0000256" key="4">
    <source>
        <dbReference type="PIRSR" id="PIRSR610122-2"/>
    </source>
</evidence>
<protein>
    <recommendedName>
        <fullName evidence="5">Hydroxymethylglutaryl-CoA synthase</fullName>
        <shortName evidence="5">HMG-CoA synthase</shortName>
        <ecNumber evidence="5">2.3.3.10</ecNumber>
    </recommendedName>
    <alternativeName>
        <fullName evidence="5">3-hydroxy-3-methylglutaryl coenzyme A synthase</fullName>
    </alternativeName>
</protein>
<dbReference type="GO" id="GO:0016126">
    <property type="term" value="P:sterol biosynthetic process"/>
    <property type="evidence" value="ECO:0007669"/>
    <property type="project" value="UniProtKB-KW"/>
</dbReference>
<feature type="active site" description="Proton donor/acceptor" evidence="3">
    <location>
        <position position="316"/>
    </location>
</feature>
<evidence type="ECO:0000313" key="9">
    <source>
        <dbReference type="Proteomes" id="UP000008743"/>
    </source>
</evidence>
<feature type="binding site" evidence="4">
    <location>
        <position position="278"/>
    </location>
    <ligand>
        <name>CoA</name>
        <dbReference type="ChEBI" id="CHEBI:57287"/>
    </ligand>
</feature>
<dbReference type="InParanoid" id="A0A0D2U4T8"/>
<keyword evidence="5" id="KW-0443">Lipid metabolism</keyword>
<evidence type="ECO:0000256" key="3">
    <source>
        <dbReference type="PIRSR" id="PIRSR610122-1"/>
    </source>
</evidence>
<proteinExistence type="inferred from homology"/>
<keyword evidence="5" id="KW-0752">Steroid biosynthesis</keyword>
<accession>A0A0D2U4T8</accession>
<evidence type="ECO:0000256" key="5">
    <source>
        <dbReference type="RuleBase" id="RU364071"/>
    </source>
</evidence>
<comment type="pathway">
    <text evidence="5">Metabolic intermediate biosynthesis; (R)-mevalonate biosynthesis; (R)-mevalonate from acetyl-CoA: step 2/3.</text>
</comment>
<dbReference type="InterPro" id="IPR013746">
    <property type="entry name" value="HMG_CoA_synt_C_dom"/>
</dbReference>
<feature type="domain" description="Hydroxymethylglutaryl-coenzyme A synthase C-terminal" evidence="7">
    <location>
        <begin position="244"/>
        <end position="512"/>
    </location>
</feature>
<dbReference type="EC" id="2.3.3.10" evidence="5"/>
<comment type="similarity">
    <text evidence="1 5">Belongs to the thiolase-like superfamily. HMG-CoA synthase family.</text>
</comment>
<dbReference type="OrthoDB" id="1269963at2759"/>
<dbReference type="Proteomes" id="UP000008743">
    <property type="component" value="Unassembled WGS sequence"/>
</dbReference>
<dbReference type="CDD" id="cd00827">
    <property type="entry name" value="init_cond_enzymes"/>
    <property type="match status" value="1"/>
</dbReference>
<reference evidence="9" key="1">
    <citation type="submission" date="2011-02" db="EMBL/GenBank/DDBJ databases">
        <title>The Genome Sequence of Capsaspora owczarzaki ATCC 30864.</title>
        <authorList>
            <person name="Russ C."/>
            <person name="Cuomo C."/>
            <person name="Burger G."/>
            <person name="Gray M.W."/>
            <person name="Holland P.W.H."/>
            <person name="King N."/>
            <person name="Lang F.B.F."/>
            <person name="Roger A.J."/>
            <person name="Ruiz-Trillo I."/>
            <person name="Young S.K."/>
            <person name="Zeng Q."/>
            <person name="Gargeya S."/>
            <person name="Alvarado L."/>
            <person name="Berlin A."/>
            <person name="Chapman S.B."/>
            <person name="Chen Z."/>
            <person name="Freedman E."/>
            <person name="Gellesch M."/>
            <person name="Goldberg J."/>
            <person name="Griggs A."/>
            <person name="Gujja S."/>
            <person name="Heilman E."/>
            <person name="Heiman D."/>
            <person name="Howarth C."/>
            <person name="Mehta T."/>
            <person name="Neiman D."/>
            <person name="Pearson M."/>
            <person name="Roberts A."/>
            <person name="Saif S."/>
            <person name="Shea T."/>
            <person name="Shenoy N."/>
            <person name="Sisk P."/>
            <person name="Stolte C."/>
            <person name="Sykes S."/>
            <person name="White J."/>
            <person name="Yandava C."/>
            <person name="Haas B."/>
            <person name="Nusbaum C."/>
            <person name="Birren B."/>
        </authorList>
    </citation>
    <scope>NUCLEOTIDE SEQUENCE</scope>
    <source>
        <strain evidence="9">ATCC 30864</strain>
    </source>
</reference>
<evidence type="ECO:0000313" key="8">
    <source>
        <dbReference type="EMBL" id="KJE90151.1"/>
    </source>
</evidence>
<feature type="active site" description="Proton donor/acceptor" evidence="3">
    <location>
        <position position="152"/>
    </location>
</feature>
<keyword evidence="9" id="KW-1185">Reference proteome</keyword>
<dbReference type="UniPathway" id="UPA00058">
    <property type="reaction ID" value="UER00102"/>
</dbReference>
<comment type="function">
    <text evidence="5">Catalyzes the condensation of acetyl-CoA with acetoacetyl-CoA to form HMG-CoA.</text>
</comment>
<dbReference type="Pfam" id="PF08540">
    <property type="entry name" value="HMG_CoA_synt_C"/>
    <property type="match status" value="1"/>
</dbReference>
<feature type="domain" description="Hydroxymethylglutaryl-coenzyme A synthase N-terminal" evidence="6">
    <location>
        <begin position="71"/>
        <end position="243"/>
    </location>
</feature>
<feature type="binding site" evidence="4">
    <location>
        <position position="321"/>
    </location>
    <ligand>
        <name>CoA</name>
        <dbReference type="ChEBI" id="CHEBI:57287"/>
    </ligand>
</feature>
<dbReference type="EMBL" id="KE346361">
    <property type="protein sequence ID" value="KJE90151.1"/>
    <property type="molecule type" value="Genomic_DNA"/>
</dbReference>
<sequence>MTSAPPPPPTPFALAHTYNHRSLIDVRTSVVAPDALAAHLAPVLASMSTSSSSSTIQPPTVVVPGSRPATPENVGILALDVYFPGTCVNQTALETFDNAGAGKYTVGLGQTNMAFCSDREDIHSICLTVVQSLMTKYNVPYTAIGRLEVGTETIVDKSKSVKSVLMRLFEESGNSEVEGVDTTNACYGGTNALFNAVNWVESRSWDGRFALVVAGDIAVYASGSARPTGGAGVVAMLVGPNAPIVFESGLRSTHMEHAYDFYKPRLESEYPEVDGKLSVQLYLKAVDVCYNRYAARAEAQGEKNFSLDSTDFVAFHSPFNKLVQKSLGRIMFNDFRRTPENPKFAGLEKFAATKPEDSYFDRELESAFLERSKKTYAEKTQPTVLLAKQLGNMYTGSLYGGLVSLLVERSPAELVGKRVIMFSYGSGLAASMFSLRFVSAPETIATGLSDVKPRLDSRIVVDPADFDRLMHLREETHNLTKYAPVGNVDHLFPGTWYLDFVDEKFRRTYKQKPAVALAVSGQV</sequence>
<keyword evidence="5" id="KW-0444">Lipid biosynthesis</keyword>
<keyword evidence="5" id="KW-0756">Sterol biosynthesis</keyword>
<evidence type="ECO:0000256" key="1">
    <source>
        <dbReference type="ARBA" id="ARBA00007061"/>
    </source>
</evidence>
<evidence type="ECO:0000256" key="2">
    <source>
        <dbReference type="ARBA" id="ARBA00022679"/>
    </source>
</evidence>
<dbReference type="InterPro" id="IPR010122">
    <property type="entry name" value="HMG_CoA_synthase_euk"/>
</dbReference>